<dbReference type="Proteomes" id="UP001262767">
    <property type="component" value="Unassembled WGS sequence"/>
</dbReference>
<accession>A0AAW8LHK8</accession>
<evidence type="ECO:0000259" key="1">
    <source>
        <dbReference type="Pfam" id="PF01695"/>
    </source>
</evidence>
<evidence type="ECO:0000313" key="3">
    <source>
        <dbReference type="Proteomes" id="UP001262767"/>
    </source>
</evidence>
<dbReference type="AlphaFoldDB" id="A0AAW8LHK8"/>
<dbReference type="Pfam" id="PF01695">
    <property type="entry name" value="IstB_IS21"/>
    <property type="match status" value="1"/>
</dbReference>
<reference evidence="2" key="1">
    <citation type="submission" date="2023-07" db="EMBL/GenBank/DDBJ databases">
        <title>Sorghum-associated microbial communities from plants grown in Nebraska, USA.</title>
        <authorList>
            <person name="Schachtman D."/>
        </authorList>
    </citation>
    <scope>NUCLEOTIDE SEQUENCE</scope>
    <source>
        <strain evidence="2">BE44</strain>
    </source>
</reference>
<evidence type="ECO:0000313" key="2">
    <source>
        <dbReference type="EMBL" id="MDR6630449.1"/>
    </source>
</evidence>
<comment type="caution">
    <text evidence="2">The sequence shown here is derived from an EMBL/GenBank/DDBJ whole genome shotgun (WGS) entry which is preliminary data.</text>
</comment>
<dbReference type="PANTHER" id="PTHR30050:SF4">
    <property type="entry name" value="ATP-BINDING PROTEIN RV3427C IN INSERTION SEQUENCE-RELATED"/>
    <property type="match status" value="1"/>
</dbReference>
<dbReference type="Gene3D" id="3.40.50.300">
    <property type="entry name" value="P-loop containing nucleotide triphosphate hydrolases"/>
    <property type="match status" value="1"/>
</dbReference>
<dbReference type="InterPro" id="IPR027417">
    <property type="entry name" value="P-loop_NTPase"/>
</dbReference>
<dbReference type="EMBL" id="JAVDSC010000012">
    <property type="protein sequence ID" value="MDR6630449.1"/>
    <property type="molecule type" value="Genomic_DNA"/>
</dbReference>
<gene>
    <name evidence="2" type="ORF">J2X86_002504</name>
</gene>
<dbReference type="GO" id="GO:0005524">
    <property type="term" value="F:ATP binding"/>
    <property type="evidence" value="ECO:0007669"/>
    <property type="project" value="InterPro"/>
</dbReference>
<dbReference type="GO" id="GO:0006260">
    <property type="term" value="P:DNA replication"/>
    <property type="evidence" value="ECO:0007669"/>
    <property type="project" value="TreeGrafter"/>
</dbReference>
<organism evidence="2 3">
    <name type="scientific">Acinetobacter lwoffii</name>
    <dbReference type="NCBI Taxonomy" id="28090"/>
    <lineage>
        <taxon>Bacteria</taxon>
        <taxon>Pseudomonadati</taxon>
        <taxon>Pseudomonadota</taxon>
        <taxon>Gammaproteobacteria</taxon>
        <taxon>Moraxellales</taxon>
        <taxon>Moraxellaceae</taxon>
        <taxon>Acinetobacter</taxon>
    </lineage>
</organism>
<dbReference type="PANTHER" id="PTHR30050">
    <property type="entry name" value="CHROMOSOMAL REPLICATION INITIATOR PROTEIN DNAA"/>
    <property type="match status" value="1"/>
</dbReference>
<dbReference type="InterPro" id="IPR002611">
    <property type="entry name" value="IstB_ATP-bd"/>
</dbReference>
<proteinExistence type="predicted"/>
<feature type="domain" description="IstB-like ATP-binding" evidence="1">
    <location>
        <begin position="140"/>
        <end position="279"/>
    </location>
</feature>
<dbReference type="SUPFAM" id="SSF52540">
    <property type="entry name" value="P-loop containing nucleoside triphosphate hydrolases"/>
    <property type="match status" value="1"/>
</dbReference>
<sequence length="322" mass="35788">MENRVQLNCLIHGDYQKFTTDENKACPHCDQEKSQKQQDESIAKTQAKPSFDTLVVQIPCTEHGTQELKIPKFLKQVAHKCPLCVEENRLKELQPEIKKLIQKTLKKSGIPENNIGQNFSSMDATRSPKQQAITARLVQYIKDLVAAGNSEGAKNILLCGNMGTGKTAYASALLEGVIHRSLVSKAADENDLALKGGLSVLFISEPNLVHAITATWGQNATEKTQDLINRLSSKAILCIDDVGATTTTHTHLLDAYAAIIDERYKRKLPTIMTSNLSHTDIRLAIGARSADRFMEKNRIIVANFDWQGYRNARPGTNEIEMF</sequence>
<protein>
    <submittedName>
        <fullName evidence="2">DNA replication protein DnaC</fullName>
    </submittedName>
</protein>
<name>A0AAW8LHK8_ACILW</name>